<dbReference type="AlphaFoldDB" id="A0A1X7HFT6"/>
<proteinExistence type="predicted"/>
<reference evidence="2 3" key="1">
    <citation type="submission" date="2017-04" db="EMBL/GenBank/DDBJ databases">
        <authorList>
            <person name="Afonso C.L."/>
            <person name="Miller P.J."/>
            <person name="Scott M.A."/>
            <person name="Spackman E."/>
            <person name="Goraichik I."/>
            <person name="Dimitrov K.M."/>
            <person name="Suarez D.L."/>
            <person name="Swayne D.E."/>
        </authorList>
    </citation>
    <scope>NUCLEOTIDE SEQUENCE [LARGE SCALE GENOMIC DNA]</scope>
    <source>
        <strain evidence="2 3">N3/975</strain>
    </source>
</reference>
<name>A0A1X7HFT6_9BACL</name>
<feature type="transmembrane region" description="Helical" evidence="1">
    <location>
        <begin position="61"/>
        <end position="82"/>
    </location>
</feature>
<evidence type="ECO:0000313" key="3">
    <source>
        <dbReference type="Proteomes" id="UP000192940"/>
    </source>
</evidence>
<evidence type="ECO:0000313" key="2">
    <source>
        <dbReference type="EMBL" id="SMF85919.1"/>
    </source>
</evidence>
<evidence type="ECO:0000256" key="1">
    <source>
        <dbReference type="SAM" id="Phobius"/>
    </source>
</evidence>
<dbReference type="Proteomes" id="UP000192940">
    <property type="component" value="Chromosome I"/>
</dbReference>
<keyword evidence="1" id="KW-0812">Transmembrane</keyword>
<keyword evidence="1" id="KW-1133">Transmembrane helix</keyword>
<gene>
    <name evidence="2" type="ORF">SAMN05661091_3209</name>
</gene>
<keyword evidence="1" id="KW-0472">Membrane</keyword>
<feature type="transmembrane region" description="Helical" evidence="1">
    <location>
        <begin position="30"/>
        <end position="49"/>
    </location>
</feature>
<protein>
    <submittedName>
        <fullName evidence="2">Uncharacterized protein</fullName>
    </submittedName>
</protein>
<organism evidence="2 3">
    <name type="scientific">Paenibacillus uliginis N3/975</name>
    <dbReference type="NCBI Taxonomy" id="1313296"/>
    <lineage>
        <taxon>Bacteria</taxon>
        <taxon>Bacillati</taxon>
        <taxon>Bacillota</taxon>
        <taxon>Bacilli</taxon>
        <taxon>Bacillales</taxon>
        <taxon>Paenibacillaceae</taxon>
        <taxon>Paenibacillus</taxon>
    </lineage>
</organism>
<accession>A0A1X7HFT6</accession>
<sequence>MKLFSRILFLISLIILVNYSFDFLKSNNRSLLISFIIGFIATYISTFFVKNDKLNTYIRWTSAVIVISIFAYILIFGVIWSFSKRP</sequence>
<dbReference type="EMBL" id="LT840184">
    <property type="protein sequence ID" value="SMF85919.1"/>
    <property type="molecule type" value="Genomic_DNA"/>
</dbReference>
<feature type="transmembrane region" description="Helical" evidence="1">
    <location>
        <begin position="7"/>
        <end position="24"/>
    </location>
</feature>
<keyword evidence="3" id="KW-1185">Reference proteome</keyword>